<dbReference type="PANTHER" id="PTHR30349">
    <property type="entry name" value="PHAGE INTEGRASE-RELATED"/>
    <property type="match status" value="1"/>
</dbReference>
<dbReference type="AlphaFoldDB" id="Q2T0V4"/>
<proteinExistence type="inferred from homology"/>
<feature type="domain" description="Core-binding (CB)" evidence="7">
    <location>
        <begin position="163"/>
        <end position="277"/>
    </location>
</feature>
<dbReference type="InterPro" id="IPR050090">
    <property type="entry name" value="Tyrosine_recombinase_XerCD"/>
</dbReference>
<keyword evidence="3 5" id="KW-0238">DNA-binding</keyword>
<dbReference type="GO" id="GO:0003677">
    <property type="term" value="F:DNA binding"/>
    <property type="evidence" value="ECO:0007669"/>
    <property type="project" value="UniProtKB-UniRule"/>
</dbReference>
<dbReference type="InterPro" id="IPR044068">
    <property type="entry name" value="CB"/>
</dbReference>
<feature type="compositionally biased region" description="Low complexity" evidence="6">
    <location>
        <begin position="531"/>
        <end position="547"/>
    </location>
</feature>
<evidence type="ECO:0000256" key="4">
    <source>
        <dbReference type="ARBA" id="ARBA00023172"/>
    </source>
</evidence>
<dbReference type="GO" id="GO:0015074">
    <property type="term" value="P:DNA integration"/>
    <property type="evidence" value="ECO:0007669"/>
    <property type="project" value="UniProtKB-KW"/>
</dbReference>
<keyword evidence="2" id="KW-0229">DNA integration</keyword>
<dbReference type="PANTHER" id="PTHR30349:SF41">
    <property type="entry name" value="INTEGRASE_RECOMBINASE PROTEIN MJ0367-RELATED"/>
    <property type="match status" value="1"/>
</dbReference>
<dbReference type="HOGENOM" id="CLU_438491_0_0_4"/>
<gene>
    <name evidence="8" type="ordered locus">BTH_I0638</name>
</gene>
<feature type="region of interest" description="Disordered" evidence="6">
    <location>
        <begin position="485"/>
        <end position="687"/>
    </location>
</feature>
<dbReference type="Gene3D" id="1.10.443.10">
    <property type="entry name" value="Intergrase catalytic core"/>
    <property type="match status" value="1"/>
</dbReference>
<dbReference type="CDD" id="cd01184">
    <property type="entry name" value="INT_C_like_1"/>
    <property type="match status" value="1"/>
</dbReference>
<feature type="compositionally biased region" description="Basic residues" evidence="6">
    <location>
        <begin position="549"/>
        <end position="561"/>
    </location>
</feature>
<dbReference type="InterPro" id="IPR013762">
    <property type="entry name" value="Integrase-like_cat_sf"/>
</dbReference>
<evidence type="ECO:0000256" key="3">
    <source>
        <dbReference type="ARBA" id="ARBA00023125"/>
    </source>
</evidence>
<organism evidence="8 9">
    <name type="scientific">Burkholderia thailandensis (strain ATCC 700388 / DSM 13276 / CCUG 48851 / CIP 106301 / E264)</name>
    <dbReference type="NCBI Taxonomy" id="271848"/>
    <lineage>
        <taxon>Bacteria</taxon>
        <taxon>Pseudomonadati</taxon>
        <taxon>Pseudomonadota</taxon>
        <taxon>Betaproteobacteria</taxon>
        <taxon>Burkholderiales</taxon>
        <taxon>Burkholderiaceae</taxon>
        <taxon>Burkholderia</taxon>
        <taxon>pseudomallei group</taxon>
    </lineage>
</organism>
<dbReference type="GO" id="GO:0006310">
    <property type="term" value="P:DNA recombination"/>
    <property type="evidence" value="ECO:0007669"/>
    <property type="project" value="UniProtKB-KW"/>
</dbReference>
<dbReference type="RefSeq" id="WP_009892808.1">
    <property type="nucleotide sequence ID" value="NC_007651.1"/>
</dbReference>
<name>Q2T0V4_BURTA</name>
<reference evidence="8 9" key="1">
    <citation type="journal article" date="2005" name="BMC Genomics">
        <title>Bacterial genome adaptation to niches: divergence of the potential virulence genes in three Burkholderia species of different survival strategies.</title>
        <authorList>
            <person name="Kim H.S."/>
            <person name="Schell M.A."/>
            <person name="Yu Y."/>
            <person name="Ulrich R.L."/>
            <person name="Sarria S.H."/>
            <person name="Nierman W.C."/>
            <person name="DeShazer D."/>
        </authorList>
    </citation>
    <scope>NUCLEOTIDE SEQUENCE [LARGE SCALE GENOMIC DNA]</scope>
    <source>
        <strain evidence="9">ATCC 700388 / DSM 13276 / CCUG 48851 / CIP 106301 / E264</strain>
    </source>
</reference>
<accession>Q2T0V4</accession>
<evidence type="ECO:0000256" key="5">
    <source>
        <dbReference type="PROSITE-ProRule" id="PRU01248"/>
    </source>
</evidence>
<dbReference type="GeneID" id="45123088"/>
<evidence type="ECO:0000256" key="1">
    <source>
        <dbReference type="ARBA" id="ARBA00008857"/>
    </source>
</evidence>
<dbReference type="InterPro" id="IPR011010">
    <property type="entry name" value="DNA_brk_join_enz"/>
</dbReference>
<comment type="similarity">
    <text evidence="1">Belongs to the 'phage' integrase family.</text>
</comment>
<dbReference type="SUPFAM" id="SSF56349">
    <property type="entry name" value="DNA breaking-rejoining enzymes"/>
    <property type="match status" value="1"/>
</dbReference>
<dbReference type="Proteomes" id="UP000001930">
    <property type="component" value="Chromosome I"/>
</dbReference>
<protein>
    <submittedName>
        <fullName evidence="8">Phage integrase family domain protein</fullName>
    </submittedName>
</protein>
<dbReference type="Gene3D" id="1.10.150.130">
    <property type="match status" value="1"/>
</dbReference>
<keyword evidence="4" id="KW-0233">DNA recombination</keyword>
<evidence type="ECO:0000313" key="8">
    <source>
        <dbReference type="EMBL" id="ABC38038.1"/>
    </source>
</evidence>
<sequence length="687" mass="77085">MPTPRLASRLHRSRYGVFHFRFILPPAFAAICNRREIWHSLRTRDPDKAKLLAYVLNAKVSALLMSKPDPELVRKLLNTPASEIKKNALDFTLHGVKVGGVQIERIELDNSTPEALERDQAALNAFIATHSPTPIAVIDPEEVSRQAAEAANLRPTYLASKSPELAECVRQYLTAHVGLSPASRKDYTNCLNRFAAWASEVTPIQMLDRNDLRQYFEYLSWLPTNYEKRKAKDFGGMDAKEFVRRAIDSGIRPRDAISATTQKVQQVTLNGFFQWLIDTGIYKGDNPARALVKLTKQQREKEAAGSGYEQFTPEELGKIFDPANFLPFATRPEDYYCTQLGLYTGARLEELCQLRVDDIFKEGGFTFLRIRPDHTGDDATETRVKNTNSVRNIPLAKAVLATSFLEWVEARKSVGKIRLFDLNRDHIGKHSKNISRRFGEYGPSGFPHWSSAFNLRLFAPATRQRVARHSFGRCRTGTASPDAAFITDAPWKTGRRRPITSRAEPESLRQAFTLPTPAPQKSKPLESTDHQGLLSSLPSQPLGAPSPRTSHHHPAAIHRNARPPSPPQSSDPSRTRSPRSPEPESLAKPRSRSPFRALGLRCRPLRLRPSPAVRRGRRGGLRRTSPIEDERPRAPPPIVARNGRAGDTLAPRQLTCNSPPRPSRPRRATPRAISSPRDTRRNCAASR</sequence>
<evidence type="ECO:0000256" key="6">
    <source>
        <dbReference type="SAM" id="MobiDB-lite"/>
    </source>
</evidence>
<evidence type="ECO:0000313" key="9">
    <source>
        <dbReference type="Proteomes" id="UP000001930"/>
    </source>
</evidence>
<dbReference type="InterPro" id="IPR046668">
    <property type="entry name" value="DUF6538"/>
</dbReference>
<evidence type="ECO:0000256" key="2">
    <source>
        <dbReference type="ARBA" id="ARBA00022908"/>
    </source>
</evidence>
<feature type="compositionally biased region" description="Low complexity" evidence="6">
    <location>
        <begin position="596"/>
        <end position="611"/>
    </location>
</feature>
<dbReference type="KEGG" id="bte:BTH_I0638"/>
<dbReference type="Pfam" id="PF20172">
    <property type="entry name" value="DUF6538"/>
    <property type="match status" value="1"/>
</dbReference>
<keyword evidence="9" id="KW-1185">Reference proteome</keyword>
<dbReference type="PROSITE" id="PS51900">
    <property type="entry name" value="CB"/>
    <property type="match status" value="1"/>
</dbReference>
<evidence type="ECO:0000259" key="7">
    <source>
        <dbReference type="PROSITE" id="PS51900"/>
    </source>
</evidence>
<dbReference type="InterPro" id="IPR010998">
    <property type="entry name" value="Integrase_recombinase_N"/>
</dbReference>
<dbReference type="EMBL" id="CP000086">
    <property type="protein sequence ID" value="ABC38038.1"/>
    <property type="molecule type" value="Genomic_DNA"/>
</dbReference>